<proteinExistence type="predicted"/>
<dbReference type="EMBL" id="KQ947423">
    <property type="protein sequence ID" value="KUJ12968.1"/>
    <property type="molecule type" value="Genomic_DNA"/>
</dbReference>
<dbReference type="RefSeq" id="XP_018067323.1">
    <property type="nucleotide sequence ID" value="XM_018221368.1"/>
</dbReference>
<dbReference type="GeneID" id="28831094"/>
<reference evidence="2 3" key="1">
    <citation type="submission" date="2015-10" db="EMBL/GenBank/DDBJ databases">
        <title>Full genome of DAOMC 229536 Phialocephala scopiformis, a fungal endophyte of spruce producing the potent anti-insectan compound rugulosin.</title>
        <authorList>
            <consortium name="DOE Joint Genome Institute"/>
            <person name="Walker A.K."/>
            <person name="Frasz S.L."/>
            <person name="Seifert K.A."/>
            <person name="Miller J.D."/>
            <person name="Mondo S.J."/>
            <person name="Labutti K."/>
            <person name="Lipzen A."/>
            <person name="Dockter R."/>
            <person name="Kennedy M."/>
            <person name="Grigoriev I.V."/>
            <person name="Spatafora J.W."/>
        </authorList>
    </citation>
    <scope>NUCLEOTIDE SEQUENCE [LARGE SCALE GENOMIC DNA]</scope>
    <source>
        <strain evidence="2 3">CBS 120377</strain>
    </source>
</reference>
<dbReference type="KEGG" id="psco:LY89DRAFT_756223"/>
<protein>
    <submittedName>
        <fullName evidence="2">Uncharacterized protein</fullName>
    </submittedName>
</protein>
<gene>
    <name evidence="2" type="ORF">LY89DRAFT_756223</name>
</gene>
<name>A0A194WYC6_MOLSC</name>
<feature type="compositionally biased region" description="Basic and acidic residues" evidence="1">
    <location>
        <begin position="175"/>
        <end position="187"/>
    </location>
</feature>
<feature type="compositionally biased region" description="Basic and acidic residues" evidence="1">
    <location>
        <begin position="144"/>
        <end position="168"/>
    </location>
</feature>
<organism evidence="2 3">
    <name type="scientific">Mollisia scopiformis</name>
    <name type="common">Conifer needle endophyte fungus</name>
    <name type="synonym">Phialocephala scopiformis</name>
    <dbReference type="NCBI Taxonomy" id="149040"/>
    <lineage>
        <taxon>Eukaryota</taxon>
        <taxon>Fungi</taxon>
        <taxon>Dikarya</taxon>
        <taxon>Ascomycota</taxon>
        <taxon>Pezizomycotina</taxon>
        <taxon>Leotiomycetes</taxon>
        <taxon>Helotiales</taxon>
        <taxon>Mollisiaceae</taxon>
        <taxon>Mollisia</taxon>
    </lineage>
</organism>
<feature type="compositionally biased region" description="Basic and acidic residues" evidence="1">
    <location>
        <begin position="197"/>
        <end position="214"/>
    </location>
</feature>
<feature type="region of interest" description="Disordered" evidence="1">
    <location>
        <begin position="58"/>
        <end position="221"/>
    </location>
</feature>
<evidence type="ECO:0000313" key="2">
    <source>
        <dbReference type="EMBL" id="KUJ12968.1"/>
    </source>
</evidence>
<evidence type="ECO:0000313" key="3">
    <source>
        <dbReference type="Proteomes" id="UP000070700"/>
    </source>
</evidence>
<keyword evidence="3" id="KW-1185">Reference proteome</keyword>
<sequence>MTQCCLQCGVVLWPNLHSPYTIREQEILAQKYPYCDQYHHALWAQRQAPYAYCKLPGTPISRSEPAAEGIKKPEEKRHRVQKGVKENEGTDGRKGKEHKPQAPKPKEQPKKNATPSQGGKHRKNKEPESEQQANKGAVPTQRNEANKKAAAESKQRQNDGNKPEDKLKGAIKQQVEFKLDRRDEGNKKATAAQQNAKAEEMKGKAHLEKKKVENGRPVPGTQTKIAAAEKAAEKARRLHSEVEKFTK</sequence>
<evidence type="ECO:0000256" key="1">
    <source>
        <dbReference type="SAM" id="MobiDB-lite"/>
    </source>
</evidence>
<accession>A0A194WYC6</accession>
<dbReference type="InParanoid" id="A0A194WYC6"/>
<dbReference type="Proteomes" id="UP000070700">
    <property type="component" value="Unassembled WGS sequence"/>
</dbReference>
<feature type="compositionally biased region" description="Basic and acidic residues" evidence="1">
    <location>
        <begin position="69"/>
        <end position="110"/>
    </location>
</feature>
<dbReference type="AlphaFoldDB" id="A0A194WYC6"/>